<organism evidence="8 9">
    <name type="scientific">Candidula unifasciata</name>
    <dbReference type="NCBI Taxonomy" id="100452"/>
    <lineage>
        <taxon>Eukaryota</taxon>
        <taxon>Metazoa</taxon>
        <taxon>Spiralia</taxon>
        <taxon>Lophotrochozoa</taxon>
        <taxon>Mollusca</taxon>
        <taxon>Gastropoda</taxon>
        <taxon>Heterobranchia</taxon>
        <taxon>Euthyneura</taxon>
        <taxon>Panpulmonata</taxon>
        <taxon>Eupulmonata</taxon>
        <taxon>Stylommatophora</taxon>
        <taxon>Helicina</taxon>
        <taxon>Helicoidea</taxon>
        <taxon>Geomitridae</taxon>
        <taxon>Candidula</taxon>
    </lineage>
</organism>
<dbReference type="PANTHER" id="PTHR19282:SF551">
    <property type="entry name" value="RE08073P-RELATED"/>
    <property type="match status" value="1"/>
</dbReference>
<evidence type="ECO:0000256" key="2">
    <source>
        <dbReference type="ARBA" id="ARBA00006840"/>
    </source>
</evidence>
<name>A0A8S3ZVD9_9EUPU</name>
<reference evidence="8" key="1">
    <citation type="submission" date="2021-04" db="EMBL/GenBank/DDBJ databases">
        <authorList>
            <consortium name="Molecular Ecology Group"/>
        </authorList>
    </citation>
    <scope>NUCLEOTIDE SEQUENCE</scope>
</reference>
<evidence type="ECO:0000256" key="5">
    <source>
        <dbReference type="ARBA" id="ARBA00023136"/>
    </source>
</evidence>
<feature type="disulfide bond" evidence="6">
    <location>
        <begin position="151"/>
        <end position="167"/>
    </location>
</feature>
<feature type="transmembrane region" description="Helical" evidence="7">
    <location>
        <begin position="81"/>
        <end position="104"/>
    </location>
</feature>
<accession>A0A8S3ZVD9</accession>
<dbReference type="PANTHER" id="PTHR19282">
    <property type="entry name" value="TETRASPANIN"/>
    <property type="match status" value="1"/>
</dbReference>
<comment type="caution">
    <text evidence="8">The sequence shown here is derived from an EMBL/GenBank/DDBJ whole genome shotgun (WGS) entry which is preliminary data.</text>
</comment>
<dbReference type="EMBL" id="CAJHNH020006223">
    <property type="protein sequence ID" value="CAG5133453.1"/>
    <property type="molecule type" value="Genomic_DNA"/>
</dbReference>
<evidence type="ECO:0000256" key="6">
    <source>
        <dbReference type="PIRSR" id="PIRSR002419-1"/>
    </source>
</evidence>
<evidence type="ECO:0000256" key="7">
    <source>
        <dbReference type="RuleBase" id="RU361218"/>
    </source>
</evidence>
<proteinExistence type="inferred from homology"/>
<evidence type="ECO:0000256" key="1">
    <source>
        <dbReference type="ARBA" id="ARBA00004141"/>
    </source>
</evidence>
<keyword evidence="5 7" id="KW-0472">Membrane</keyword>
<dbReference type="InterPro" id="IPR008952">
    <property type="entry name" value="Tetraspanin_EC2_sf"/>
</dbReference>
<comment type="caution">
    <text evidence="7">Lacks conserved residue(s) required for the propagation of feature annotation.</text>
</comment>
<feature type="disulfide bond" evidence="6">
    <location>
        <begin position="150"/>
        <end position="176"/>
    </location>
</feature>
<feature type="transmembrane region" description="Helical" evidence="7">
    <location>
        <begin position="49"/>
        <end position="74"/>
    </location>
</feature>
<dbReference type="AlphaFoldDB" id="A0A8S3ZVD9"/>
<dbReference type="InterPro" id="IPR000301">
    <property type="entry name" value="Tetraspanin_animals"/>
</dbReference>
<dbReference type="PRINTS" id="PR00259">
    <property type="entry name" value="TMFOUR"/>
</dbReference>
<evidence type="ECO:0000256" key="3">
    <source>
        <dbReference type="ARBA" id="ARBA00022692"/>
    </source>
</evidence>
<dbReference type="OrthoDB" id="5870230at2759"/>
<dbReference type="Proteomes" id="UP000678393">
    <property type="component" value="Unassembled WGS sequence"/>
</dbReference>
<protein>
    <recommendedName>
        <fullName evidence="7">Tetraspanin</fullName>
    </recommendedName>
</protein>
<evidence type="ECO:0000313" key="9">
    <source>
        <dbReference type="Proteomes" id="UP000678393"/>
    </source>
</evidence>
<keyword evidence="6" id="KW-1015">Disulfide bond</keyword>
<dbReference type="CDD" id="cd03127">
    <property type="entry name" value="tetraspanin_LEL"/>
    <property type="match status" value="1"/>
</dbReference>
<dbReference type="PIRSF" id="PIRSF002419">
    <property type="entry name" value="Tetraspanin"/>
    <property type="match status" value="1"/>
</dbReference>
<keyword evidence="3 7" id="KW-0812">Transmembrane</keyword>
<keyword evidence="4 7" id="KW-1133">Transmembrane helix</keyword>
<gene>
    <name evidence="8" type="ORF">CUNI_LOCUS19011</name>
</gene>
<evidence type="ECO:0000313" key="8">
    <source>
        <dbReference type="EMBL" id="CAG5133453.1"/>
    </source>
</evidence>
<keyword evidence="9" id="KW-1185">Reference proteome</keyword>
<dbReference type="Gene3D" id="1.10.1450.10">
    <property type="entry name" value="Tetraspanin"/>
    <property type="match status" value="1"/>
</dbReference>
<sequence>MLGCALLSVGVWLIMDDSGRHVAQRMTVMEPNEEYQIIYSDTGEKDLTSILSVVLVVFGILIIIVTSIGCCGVVRGNTCLLGTFALCLFILLIALLAVGAWAFVKKDNVNTFTDELRNRTDTNLDKGVRMYDTEEQSKQFMDSVQKRFKCCGSHNGSADYKIVPQSCEKENYNKSCSSDYFLFVGNEIRAFLQKRFTIIAGLSIGVAVCVAFGFVFTLIMCCFVRKTTRILVS</sequence>
<comment type="similarity">
    <text evidence="2 7">Belongs to the tetraspanin (TM4SF) family.</text>
</comment>
<dbReference type="Pfam" id="PF00335">
    <property type="entry name" value="Tetraspanin"/>
    <property type="match status" value="1"/>
</dbReference>
<dbReference type="InterPro" id="IPR018499">
    <property type="entry name" value="Tetraspanin/Peripherin"/>
</dbReference>
<dbReference type="SUPFAM" id="SSF48652">
    <property type="entry name" value="Tetraspanin"/>
    <property type="match status" value="1"/>
</dbReference>
<feature type="transmembrane region" description="Helical" evidence="7">
    <location>
        <begin position="198"/>
        <end position="224"/>
    </location>
</feature>
<dbReference type="GO" id="GO:0005886">
    <property type="term" value="C:plasma membrane"/>
    <property type="evidence" value="ECO:0007669"/>
    <property type="project" value="TreeGrafter"/>
</dbReference>
<comment type="subcellular location">
    <subcellularLocation>
        <location evidence="1 7">Membrane</location>
        <topology evidence="1 7">Multi-pass membrane protein</topology>
    </subcellularLocation>
</comment>
<evidence type="ECO:0000256" key="4">
    <source>
        <dbReference type="ARBA" id="ARBA00022989"/>
    </source>
</evidence>